<dbReference type="EMBL" id="AYRZ02000012">
    <property type="protein sequence ID" value="PHT64846.1"/>
    <property type="molecule type" value="Genomic_DNA"/>
</dbReference>
<evidence type="ECO:0000313" key="2">
    <source>
        <dbReference type="Proteomes" id="UP000222542"/>
    </source>
</evidence>
<organism evidence="1 2">
    <name type="scientific">Capsicum annuum</name>
    <name type="common">Capsicum pepper</name>
    <dbReference type="NCBI Taxonomy" id="4072"/>
    <lineage>
        <taxon>Eukaryota</taxon>
        <taxon>Viridiplantae</taxon>
        <taxon>Streptophyta</taxon>
        <taxon>Embryophyta</taxon>
        <taxon>Tracheophyta</taxon>
        <taxon>Spermatophyta</taxon>
        <taxon>Magnoliopsida</taxon>
        <taxon>eudicotyledons</taxon>
        <taxon>Gunneridae</taxon>
        <taxon>Pentapetalae</taxon>
        <taxon>asterids</taxon>
        <taxon>lamiids</taxon>
        <taxon>Solanales</taxon>
        <taxon>Solanaceae</taxon>
        <taxon>Solanoideae</taxon>
        <taxon>Capsiceae</taxon>
        <taxon>Capsicum</taxon>
    </lineage>
</organism>
<reference evidence="1 2" key="1">
    <citation type="journal article" date="2014" name="Nat. Genet.">
        <title>Genome sequence of the hot pepper provides insights into the evolution of pungency in Capsicum species.</title>
        <authorList>
            <person name="Kim S."/>
            <person name="Park M."/>
            <person name="Yeom S.I."/>
            <person name="Kim Y.M."/>
            <person name="Lee J.M."/>
            <person name="Lee H.A."/>
            <person name="Seo E."/>
            <person name="Choi J."/>
            <person name="Cheong K."/>
            <person name="Kim K.T."/>
            <person name="Jung K."/>
            <person name="Lee G.W."/>
            <person name="Oh S.K."/>
            <person name="Bae C."/>
            <person name="Kim S.B."/>
            <person name="Lee H.Y."/>
            <person name="Kim S.Y."/>
            <person name="Kim M.S."/>
            <person name="Kang B.C."/>
            <person name="Jo Y.D."/>
            <person name="Yang H.B."/>
            <person name="Jeong H.J."/>
            <person name="Kang W.H."/>
            <person name="Kwon J.K."/>
            <person name="Shin C."/>
            <person name="Lim J.Y."/>
            <person name="Park J.H."/>
            <person name="Huh J.H."/>
            <person name="Kim J.S."/>
            <person name="Kim B.D."/>
            <person name="Cohen O."/>
            <person name="Paran I."/>
            <person name="Suh M.C."/>
            <person name="Lee S.B."/>
            <person name="Kim Y.K."/>
            <person name="Shin Y."/>
            <person name="Noh S.J."/>
            <person name="Park J."/>
            <person name="Seo Y.S."/>
            <person name="Kwon S.Y."/>
            <person name="Kim H.A."/>
            <person name="Park J.M."/>
            <person name="Kim H.J."/>
            <person name="Choi S.B."/>
            <person name="Bosland P.W."/>
            <person name="Reeves G."/>
            <person name="Jo S.H."/>
            <person name="Lee B.W."/>
            <person name="Cho H.T."/>
            <person name="Choi H.S."/>
            <person name="Lee M.S."/>
            <person name="Yu Y."/>
            <person name="Do Choi Y."/>
            <person name="Park B.S."/>
            <person name="van Deynze A."/>
            <person name="Ashrafi H."/>
            <person name="Hill T."/>
            <person name="Kim W.T."/>
            <person name="Pai H.S."/>
            <person name="Ahn H.K."/>
            <person name="Yeam I."/>
            <person name="Giovannoni J.J."/>
            <person name="Rose J.K."/>
            <person name="Sorensen I."/>
            <person name="Lee S.J."/>
            <person name="Kim R.W."/>
            <person name="Choi I.Y."/>
            <person name="Choi B.S."/>
            <person name="Lim J.S."/>
            <person name="Lee Y.H."/>
            <person name="Choi D."/>
        </authorList>
    </citation>
    <scope>NUCLEOTIDE SEQUENCE [LARGE SCALE GENOMIC DNA]</scope>
    <source>
        <strain evidence="2">cv. CM334</strain>
    </source>
</reference>
<dbReference type="Proteomes" id="UP000222542">
    <property type="component" value="Unassembled WGS sequence"/>
</dbReference>
<protein>
    <recommendedName>
        <fullName evidence="3">Pentatricopeptide repeat-containing protein</fullName>
    </recommendedName>
</protein>
<proteinExistence type="predicted"/>
<accession>A0A2G2Y508</accession>
<gene>
    <name evidence="1" type="ORF">T459_29271</name>
</gene>
<name>A0A2G2Y508_CAPAN</name>
<evidence type="ECO:0008006" key="3">
    <source>
        <dbReference type="Google" id="ProtNLM"/>
    </source>
</evidence>
<evidence type="ECO:0000313" key="1">
    <source>
        <dbReference type="EMBL" id="PHT64846.1"/>
    </source>
</evidence>
<keyword evidence="2" id="KW-1185">Reference proteome</keyword>
<reference evidence="1 2" key="2">
    <citation type="journal article" date="2017" name="Genome Biol.">
        <title>New reference genome sequences of hot pepper reveal the massive evolution of plant disease-resistance genes by retroduplication.</title>
        <authorList>
            <person name="Kim S."/>
            <person name="Park J."/>
            <person name="Yeom S.I."/>
            <person name="Kim Y.M."/>
            <person name="Seo E."/>
            <person name="Kim K.T."/>
            <person name="Kim M.S."/>
            <person name="Lee J.M."/>
            <person name="Cheong K."/>
            <person name="Shin H.S."/>
            <person name="Kim S.B."/>
            <person name="Han K."/>
            <person name="Lee J."/>
            <person name="Park M."/>
            <person name="Lee H.A."/>
            <person name="Lee H.Y."/>
            <person name="Lee Y."/>
            <person name="Oh S."/>
            <person name="Lee J.H."/>
            <person name="Choi E."/>
            <person name="Choi E."/>
            <person name="Lee S.E."/>
            <person name="Jeon J."/>
            <person name="Kim H."/>
            <person name="Choi G."/>
            <person name="Song H."/>
            <person name="Lee J."/>
            <person name="Lee S.C."/>
            <person name="Kwon J.K."/>
            <person name="Lee H.Y."/>
            <person name="Koo N."/>
            <person name="Hong Y."/>
            <person name="Kim R.W."/>
            <person name="Kang W.H."/>
            <person name="Huh J.H."/>
            <person name="Kang B.C."/>
            <person name="Yang T.J."/>
            <person name="Lee Y.H."/>
            <person name="Bennetzen J.L."/>
            <person name="Choi D."/>
        </authorList>
    </citation>
    <scope>NUCLEOTIDE SEQUENCE [LARGE SCALE GENOMIC DNA]</scope>
    <source>
        <strain evidence="2">cv. CM334</strain>
    </source>
</reference>
<dbReference type="Gramene" id="PHT64846">
    <property type="protein sequence ID" value="PHT64846"/>
    <property type="gene ID" value="T459_29271"/>
</dbReference>
<dbReference type="AlphaFoldDB" id="A0A2G2Y508"/>
<sequence>MANEDSPSFSLGISQIETQKGVPGSHQVVDFTLDSFDYTEGDEARLVFEHGVGNKDRPESVWVAMGIGYSRKGCFREALLVYCEMLEFSMALKACWGVLDLRVSEKGG</sequence>
<comment type="caution">
    <text evidence="1">The sequence shown here is derived from an EMBL/GenBank/DDBJ whole genome shotgun (WGS) entry which is preliminary data.</text>
</comment>
<dbReference type="STRING" id="4072.A0A2G2Y508"/>